<dbReference type="PANTHER" id="PTHR42837:SF2">
    <property type="entry name" value="MEMBRANE METALLOPROTEASE ARASP2, CHLOROPLASTIC-RELATED"/>
    <property type="match status" value="1"/>
</dbReference>
<evidence type="ECO:0000256" key="2">
    <source>
        <dbReference type="ARBA" id="ARBA00004141"/>
    </source>
</evidence>
<reference evidence="13 14" key="1">
    <citation type="submission" date="2022-06" db="EMBL/GenBank/DDBJ databases">
        <title>Rhizosaccharibacter gen. nov. sp. nov. KSS12, endophytic bacteria isolated from sugarcane.</title>
        <authorList>
            <person name="Pitiwittayakul N."/>
        </authorList>
    </citation>
    <scope>NUCLEOTIDE SEQUENCE [LARGE SCALE GENOMIC DNA]</scope>
    <source>
        <strain evidence="13 14">KSS12</strain>
    </source>
</reference>
<proteinExistence type="inferred from homology"/>
<keyword evidence="6 11" id="KW-0378">Hydrolase</keyword>
<keyword evidence="9 11" id="KW-0482">Metalloprotease</keyword>
<dbReference type="Pfam" id="PF02163">
    <property type="entry name" value="Peptidase_M50"/>
    <property type="match status" value="1"/>
</dbReference>
<dbReference type="EMBL" id="JAMZEJ010000003">
    <property type="protein sequence ID" value="MCQ8240273.1"/>
    <property type="molecule type" value="Genomic_DNA"/>
</dbReference>
<keyword evidence="5 11" id="KW-0812">Transmembrane</keyword>
<comment type="subcellular location">
    <subcellularLocation>
        <location evidence="2">Membrane</location>
        <topology evidence="2">Multi-pass membrane protein</topology>
    </subcellularLocation>
</comment>
<feature type="transmembrane region" description="Helical" evidence="11">
    <location>
        <begin position="104"/>
        <end position="129"/>
    </location>
</feature>
<keyword evidence="14" id="KW-1185">Reference proteome</keyword>
<comment type="caution">
    <text evidence="13">The sequence shown here is derived from an EMBL/GenBank/DDBJ whole genome shotgun (WGS) entry which is preliminary data.</text>
</comment>
<dbReference type="EC" id="3.4.24.-" evidence="11"/>
<evidence type="ECO:0000256" key="7">
    <source>
        <dbReference type="ARBA" id="ARBA00022833"/>
    </source>
</evidence>
<feature type="domain" description="PDZ" evidence="12">
    <location>
        <begin position="129"/>
        <end position="199"/>
    </location>
</feature>
<keyword evidence="8 11" id="KW-1133">Transmembrane helix</keyword>
<dbReference type="InterPro" id="IPR008915">
    <property type="entry name" value="Peptidase_M50"/>
</dbReference>
<protein>
    <recommendedName>
        <fullName evidence="11">Zinc metalloprotease</fullName>
        <ecNumber evidence="11">3.4.24.-</ecNumber>
    </recommendedName>
</protein>
<evidence type="ECO:0000313" key="14">
    <source>
        <dbReference type="Proteomes" id="UP001524547"/>
    </source>
</evidence>
<dbReference type="Pfam" id="PF17820">
    <property type="entry name" value="PDZ_6"/>
    <property type="match status" value="1"/>
</dbReference>
<evidence type="ECO:0000256" key="11">
    <source>
        <dbReference type="RuleBase" id="RU362031"/>
    </source>
</evidence>
<sequence>MPAVIRTPLAAIFVLSVLVFIHELGHYLAARWRGVHVEVFSIGFGKPIVTWHDRVGTEWRLCWLLLGGFVKPHGFEVAADASPEVRASWQPGRTFHDKPVGSRAIVIAAGPAFNFILAILLLTGVFAIAGRPVEVQKLSDVPPVVGEVSADSAASRAGLHPRDRIEALDGTAVASFDALQKQVLAHGGQSVTLRVLRDGQTMEVPAVLGGTQGAGRLGIAASLVSRTEHLSLPRAFVAGTAATWRITQGTAAGLWQMLTGRVAASEVGGPLRIAQMSGQFAAAGWVSLLTFMAILSVNLGLINLVPLPILDGGRLLFYAVEALLGRPIPRRIQEASFRAAFALIACLFLFVTVNDVTQLNLFGWLRGLAG</sequence>
<evidence type="ECO:0000256" key="5">
    <source>
        <dbReference type="ARBA" id="ARBA00022692"/>
    </source>
</evidence>
<accession>A0ABT1VVB3</accession>
<dbReference type="SMART" id="SM00228">
    <property type="entry name" value="PDZ"/>
    <property type="match status" value="1"/>
</dbReference>
<evidence type="ECO:0000259" key="12">
    <source>
        <dbReference type="SMART" id="SM00228"/>
    </source>
</evidence>
<evidence type="ECO:0000256" key="9">
    <source>
        <dbReference type="ARBA" id="ARBA00023049"/>
    </source>
</evidence>
<comment type="cofactor">
    <cofactor evidence="1 11">
        <name>Zn(2+)</name>
        <dbReference type="ChEBI" id="CHEBI:29105"/>
    </cofactor>
</comment>
<keyword evidence="10 11" id="KW-0472">Membrane</keyword>
<keyword evidence="7 11" id="KW-0862">Zinc</keyword>
<feature type="transmembrane region" description="Helical" evidence="11">
    <location>
        <begin position="9"/>
        <end position="29"/>
    </location>
</feature>
<dbReference type="InterPro" id="IPR004387">
    <property type="entry name" value="Pept_M50_Zn"/>
</dbReference>
<dbReference type="CDD" id="cd06163">
    <property type="entry name" value="S2P-M50_PDZ_RseP-like"/>
    <property type="match status" value="1"/>
</dbReference>
<gene>
    <name evidence="13" type="primary">rseP</name>
    <name evidence="13" type="ORF">NFI88_05375</name>
</gene>
<evidence type="ECO:0000256" key="4">
    <source>
        <dbReference type="ARBA" id="ARBA00022670"/>
    </source>
</evidence>
<dbReference type="InterPro" id="IPR036034">
    <property type="entry name" value="PDZ_sf"/>
</dbReference>
<feature type="transmembrane region" description="Helical" evidence="11">
    <location>
        <begin position="336"/>
        <end position="353"/>
    </location>
</feature>
<evidence type="ECO:0000313" key="13">
    <source>
        <dbReference type="EMBL" id="MCQ8240273.1"/>
    </source>
</evidence>
<dbReference type="SUPFAM" id="SSF50156">
    <property type="entry name" value="PDZ domain-like"/>
    <property type="match status" value="1"/>
</dbReference>
<keyword evidence="4" id="KW-0645">Protease</keyword>
<dbReference type="Gene3D" id="2.30.42.10">
    <property type="match status" value="1"/>
</dbReference>
<dbReference type="Proteomes" id="UP001524547">
    <property type="component" value="Unassembled WGS sequence"/>
</dbReference>
<dbReference type="PANTHER" id="PTHR42837">
    <property type="entry name" value="REGULATOR OF SIGMA-E PROTEASE RSEP"/>
    <property type="match status" value="1"/>
</dbReference>
<dbReference type="InterPro" id="IPR041489">
    <property type="entry name" value="PDZ_6"/>
</dbReference>
<dbReference type="NCBIfam" id="TIGR00054">
    <property type="entry name" value="RIP metalloprotease RseP"/>
    <property type="match status" value="1"/>
</dbReference>
<evidence type="ECO:0000256" key="10">
    <source>
        <dbReference type="ARBA" id="ARBA00023136"/>
    </source>
</evidence>
<dbReference type="InterPro" id="IPR001478">
    <property type="entry name" value="PDZ"/>
</dbReference>
<comment type="similarity">
    <text evidence="3 11">Belongs to the peptidase M50B family.</text>
</comment>
<evidence type="ECO:0000256" key="1">
    <source>
        <dbReference type="ARBA" id="ARBA00001947"/>
    </source>
</evidence>
<evidence type="ECO:0000256" key="8">
    <source>
        <dbReference type="ARBA" id="ARBA00022989"/>
    </source>
</evidence>
<dbReference type="GO" id="GO:0008237">
    <property type="term" value="F:metallopeptidase activity"/>
    <property type="evidence" value="ECO:0007669"/>
    <property type="project" value="UniProtKB-KW"/>
</dbReference>
<keyword evidence="11" id="KW-0479">Metal-binding</keyword>
<feature type="transmembrane region" description="Helical" evidence="11">
    <location>
        <begin position="280"/>
        <end position="299"/>
    </location>
</feature>
<evidence type="ECO:0000256" key="3">
    <source>
        <dbReference type="ARBA" id="ARBA00007931"/>
    </source>
</evidence>
<name>A0ABT1VVB3_9PROT</name>
<organism evidence="13 14">
    <name type="scientific">Rhizosaccharibacter radicis</name>
    <dbReference type="NCBI Taxonomy" id="2782605"/>
    <lineage>
        <taxon>Bacteria</taxon>
        <taxon>Pseudomonadati</taxon>
        <taxon>Pseudomonadota</taxon>
        <taxon>Alphaproteobacteria</taxon>
        <taxon>Acetobacterales</taxon>
        <taxon>Acetobacteraceae</taxon>
        <taxon>Rhizosaccharibacter</taxon>
    </lineage>
</organism>
<dbReference type="RefSeq" id="WP_422919221.1">
    <property type="nucleotide sequence ID" value="NZ_JAMZEJ010000003.1"/>
</dbReference>
<dbReference type="CDD" id="cd23081">
    <property type="entry name" value="cpPDZ_EcRseP-like"/>
    <property type="match status" value="1"/>
</dbReference>
<evidence type="ECO:0000256" key="6">
    <source>
        <dbReference type="ARBA" id="ARBA00022801"/>
    </source>
</evidence>